<name>A0AC61QNR9_9BACT</name>
<protein>
    <submittedName>
        <fullName evidence="1">TonB-dependent receptor</fullName>
    </submittedName>
</protein>
<dbReference type="Proteomes" id="UP000308886">
    <property type="component" value="Unassembled WGS sequence"/>
</dbReference>
<proteinExistence type="predicted"/>
<reference evidence="1" key="1">
    <citation type="submission" date="2019-04" db="EMBL/GenBank/DDBJ databases">
        <title>Microbes associate with the intestines of laboratory mice.</title>
        <authorList>
            <person name="Navarre W."/>
            <person name="Wong E."/>
            <person name="Huang K."/>
            <person name="Tropini C."/>
            <person name="Ng K."/>
            <person name="Yu B."/>
        </authorList>
    </citation>
    <scope>NUCLEOTIDE SEQUENCE</scope>
    <source>
        <strain evidence="1">NM73_A23</strain>
    </source>
</reference>
<accession>A0AC61QNR9</accession>
<evidence type="ECO:0000313" key="1">
    <source>
        <dbReference type="EMBL" id="TGX81462.1"/>
    </source>
</evidence>
<comment type="caution">
    <text evidence="1">The sequence shown here is derived from an EMBL/GenBank/DDBJ whole genome shotgun (WGS) entry which is preliminary data.</text>
</comment>
<dbReference type="EMBL" id="SRZC01000016">
    <property type="protein sequence ID" value="TGX81462.1"/>
    <property type="molecule type" value="Genomic_DNA"/>
</dbReference>
<organism evidence="1 2">
    <name type="scientific">Palleniella muris</name>
    <dbReference type="NCBI Taxonomy" id="3038145"/>
    <lineage>
        <taxon>Bacteria</taxon>
        <taxon>Pseudomonadati</taxon>
        <taxon>Bacteroidota</taxon>
        <taxon>Bacteroidia</taxon>
        <taxon>Bacteroidales</taxon>
        <taxon>Prevotellaceae</taxon>
        <taxon>Palleniella</taxon>
    </lineage>
</organism>
<sequence length="1018" mass="112415">MNKKLIILFFALLTSLGAAAQDITVHGTVVSKADNEPLLGASVVCKGQNTGVLTDIEGNFTVKVPEGAELVVSYIGYTNRTAPAKDGMVVKMSEDNALLEEVVVVGYSTEKKADLIGSVSVVKMKDVADTPTGNVMQALQGRVAGVNIVTDGTPGGTSTSTSIRGASSFRGDANSPLYVIDGVMTRDNIATVINASDIESIQVLKDASSAAIYGAQAANGVIIITTKRAKKGECHVTFDASLQIQTYNKGLDLLNADQWGQTYWTAFRNANNGATPNSAIYGNGATPSLRTYKNLNGEDVLPQSTSWEDEIHRTALMQTYTVGLRRGSENGSTAFSLSFLDHDGIVKGTDFQRVNSRLGSDYAFLDNHLKVGGNATVNWWKAHYAPDGIEENAVKQHPAKAVYDASGAYNDAISDVLGDTSNALRLIEMNSNNNHEYWRILGNAYLSVEPVKNLILKTNFGINYYNETNKTFEPKWLRDDVNKLSQSTVKRTDWVWTNTAQYNIESGKNSLMGLLGIEAKKYHTEDMNGFGTKLAIEDPNYQYLSSTTAGQTVGAGASNYTMYSAFGKINYSYDNRYLASVTIRRDASSRLSHENNADVFPSFSAGWRVSEEKFMENTKPWLNDLKLRAAWGVNGNDIIDNEAFYTKYLVSLQASSYNMNGDGTTLSPGAYKIQDRNPDLTWEKTCQTNVGIDFSMLNGRLYGSLDYFHKKTKDMLVEKPYIAIIGEGGYCWYNGGEMVNKGFEAQLNWRDHAGEVDYSIGFNITVTKNKVTSLLDDIYYTYGGGNGIDKSLVGQPYGSWMGYETDGVFRTQQEVDDYCSTYQIEFGKPEVGRLKYVDTNNDGRISSADRTWLGCDLPKAQLGLNLGLNWKGFDLSAFLSATFRDAYNNSKYYTDFFQLWTGNHSTRLLEAANAYEDYLTTGVYNCDIPAPTTNNSNNENELSRYYVENGSYLRLKTLTLGYTLPQTLKNKLHLTNARVYFQAQNVFTVTAYNGADPEGLGYPYAIPRNYTIGLQFGF</sequence>
<gene>
    <name evidence="1" type="ORF">E5358_10010</name>
</gene>
<keyword evidence="2" id="KW-1185">Reference proteome</keyword>
<evidence type="ECO:0000313" key="2">
    <source>
        <dbReference type="Proteomes" id="UP000308886"/>
    </source>
</evidence>
<keyword evidence="1" id="KW-0675">Receptor</keyword>